<feature type="domain" description="AB hydrolase-1" evidence="1">
    <location>
        <begin position="354"/>
        <end position="614"/>
    </location>
</feature>
<dbReference type="GO" id="GO:0016787">
    <property type="term" value="F:hydrolase activity"/>
    <property type="evidence" value="ECO:0007669"/>
    <property type="project" value="UniProtKB-KW"/>
</dbReference>
<evidence type="ECO:0000259" key="1">
    <source>
        <dbReference type="Pfam" id="PF12697"/>
    </source>
</evidence>
<protein>
    <submittedName>
        <fullName evidence="2">Alpha/beta fold hydrolase</fullName>
    </submittedName>
</protein>
<name>A0A3A9WDT6_9ACTN</name>
<dbReference type="Pfam" id="PF12697">
    <property type="entry name" value="Abhydrolase_6"/>
    <property type="match status" value="1"/>
</dbReference>
<accession>A0A3A9WDT6</accession>
<comment type="caution">
    <text evidence="2">The sequence shown here is derived from an EMBL/GenBank/DDBJ whole genome shotgun (WGS) entry which is preliminary data.</text>
</comment>
<evidence type="ECO:0000313" key="2">
    <source>
        <dbReference type="EMBL" id="RKN10930.1"/>
    </source>
</evidence>
<evidence type="ECO:0000313" key="3">
    <source>
        <dbReference type="EMBL" id="RKN25193.1"/>
    </source>
</evidence>
<dbReference type="InterPro" id="IPR050471">
    <property type="entry name" value="AB_hydrolase"/>
</dbReference>
<dbReference type="RefSeq" id="WP_120696200.1">
    <property type="nucleotide sequence ID" value="NZ_RBDX01000004.1"/>
</dbReference>
<dbReference type="PANTHER" id="PTHR43433:SF5">
    <property type="entry name" value="AB HYDROLASE-1 DOMAIN-CONTAINING PROTEIN"/>
    <property type="match status" value="1"/>
</dbReference>
<sequence length="656" mass="69125">MKNLPPQARSALSALLGPVPLTRSQALGASERLAAATTLVGSLEYLANRRHTGPRGLNDWAVAREAFAARGRPLRRALDTAAHPWSTRALHAARVATAAGLMLPGGGRWRGAADLFLGASNSLLYPTQRYGTDGSDQASGLVQVATGLARLSGSPQAQDALLWYIALQSNLSYLVSGWVKLLGADWRDGSALGGVLRTRTYGERHLWRLTQRYPRAARTVAHGVLALECLFPVLYARGGRLARPVLASAASFHVANGFVMGLGRFVTSFTAMHPAVAYTSTPRSHPAVAGRDDRMLPVAGLLAAGGTVAAGAVAAARRLRVTDAGPGTGTVTTRHGNVLRFRGTPGAGDGDPVLVFVHGLAATPMHFGWYAQAFSESAGAGAGGGAGEGGGAGWLTYHRAGYGPSRRVARGAYTLRESVDDLVDLVDGALPEGRPVVLVGHSLGGEIARRAAHRLGERLRGVVYLDASHPDELNRSSQQGSGAAYVGGALRTFGVSLRAGMGILLSRPSWVDNLPAAVRRPAMAAYADARMWRAATREWRSTEIEFRAHEGPLRPQDSNALVVSAQHTVDRDPDQLLMHQEIADAHRRPGRVVRSVVVEGADHDGLLTEPRLAAEVVGHIRGFLAESNAVAAHDAPVNAAAPTAGPLPFAIETESR</sequence>
<evidence type="ECO:0000313" key="4">
    <source>
        <dbReference type="Proteomes" id="UP000268652"/>
    </source>
</evidence>
<reference evidence="4 5" key="1">
    <citation type="submission" date="2018-09" db="EMBL/GenBank/DDBJ databases">
        <title>Streptomyces sp. nov. DS1-2, an endophytic actinomycete isolated from roots of Dendrobium scabrilingue.</title>
        <authorList>
            <person name="Kuncharoen N."/>
            <person name="Kudo T."/>
            <person name="Ohkuma M."/>
            <person name="Yuki M."/>
            <person name="Tanasupawat S."/>
        </authorList>
    </citation>
    <scope>NUCLEOTIDE SEQUENCE [LARGE SCALE GENOMIC DNA]</scope>
    <source>
        <strain evidence="2 5">AZ1-7</strain>
        <strain evidence="3 4">DS1-2</strain>
    </source>
</reference>
<dbReference type="EMBL" id="RBDX01000004">
    <property type="protein sequence ID" value="RKN10930.1"/>
    <property type="molecule type" value="Genomic_DNA"/>
</dbReference>
<dbReference type="EMBL" id="RBDY01000004">
    <property type="protein sequence ID" value="RKN25193.1"/>
    <property type="molecule type" value="Genomic_DNA"/>
</dbReference>
<keyword evidence="2" id="KW-0378">Hydrolase</keyword>
<dbReference type="Proteomes" id="UP000275024">
    <property type="component" value="Unassembled WGS sequence"/>
</dbReference>
<dbReference type="Gene3D" id="3.40.50.1820">
    <property type="entry name" value="alpha/beta hydrolase"/>
    <property type="match status" value="1"/>
</dbReference>
<keyword evidence="4" id="KW-1185">Reference proteome</keyword>
<dbReference type="PANTHER" id="PTHR43433">
    <property type="entry name" value="HYDROLASE, ALPHA/BETA FOLD FAMILY PROTEIN"/>
    <property type="match status" value="1"/>
</dbReference>
<dbReference type="SUPFAM" id="SSF53474">
    <property type="entry name" value="alpha/beta-Hydrolases"/>
    <property type="match status" value="1"/>
</dbReference>
<dbReference type="InterPro" id="IPR000073">
    <property type="entry name" value="AB_hydrolase_1"/>
</dbReference>
<evidence type="ECO:0000313" key="5">
    <source>
        <dbReference type="Proteomes" id="UP000275024"/>
    </source>
</evidence>
<dbReference type="InterPro" id="IPR029058">
    <property type="entry name" value="AB_hydrolase_fold"/>
</dbReference>
<dbReference type="AlphaFoldDB" id="A0A3A9WDT6"/>
<proteinExistence type="predicted"/>
<dbReference type="Proteomes" id="UP000268652">
    <property type="component" value="Unassembled WGS sequence"/>
</dbReference>
<organism evidence="2 5">
    <name type="scientific">Streptomyces radicis</name>
    <dbReference type="NCBI Taxonomy" id="1750517"/>
    <lineage>
        <taxon>Bacteria</taxon>
        <taxon>Bacillati</taxon>
        <taxon>Actinomycetota</taxon>
        <taxon>Actinomycetes</taxon>
        <taxon>Kitasatosporales</taxon>
        <taxon>Streptomycetaceae</taxon>
        <taxon>Streptomyces</taxon>
    </lineage>
</organism>
<dbReference type="OrthoDB" id="5422338at2"/>
<gene>
    <name evidence="3" type="ORF">D7318_08105</name>
    <name evidence="2" type="ORF">D7319_07250</name>
</gene>